<accession>A0A0S2LIN7</accession>
<evidence type="ECO:0000313" key="2">
    <source>
        <dbReference type="EMBL" id="ALO60763.1"/>
    </source>
</evidence>
<dbReference type="KEGG" id="cne:CNI00625"/>
<evidence type="ECO:0000256" key="1">
    <source>
        <dbReference type="SAM" id="MobiDB-lite"/>
    </source>
</evidence>
<feature type="compositionally biased region" description="Basic and acidic residues" evidence="1">
    <location>
        <begin position="1"/>
        <end position="10"/>
    </location>
</feature>
<organism evidence="2 3">
    <name type="scientific">Cryptococcus deneoformans (strain JEC21 / ATCC MYA-565)</name>
    <name type="common">Cryptococcus neoformans var. neoformans serotype D</name>
    <dbReference type="NCBI Taxonomy" id="214684"/>
    <lineage>
        <taxon>Eukaryota</taxon>
        <taxon>Fungi</taxon>
        <taxon>Dikarya</taxon>
        <taxon>Basidiomycota</taxon>
        <taxon>Agaricomycotina</taxon>
        <taxon>Tremellomycetes</taxon>
        <taxon>Tremellales</taxon>
        <taxon>Cryptococcaceae</taxon>
        <taxon>Cryptococcus</taxon>
        <taxon>Cryptococcus neoformans species complex</taxon>
    </lineage>
</organism>
<dbReference type="AlphaFoldDB" id="A0A0S2LIN7"/>
<dbReference type="VEuPathDB" id="FungiDB:CNI00625"/>
<dbReference type="OrthoDB" id="2575912at2759"/>
<dbReference type="PaxDb" id="214684-A0A0S2LIN7"/>
<feature type="region of interest" description="Disordered" evidence="1">
    <location>
        <begin position="1"/>
        <end position="166"/>
    </location>
</feature>
<dbReference type="GeneID" id="36393028"/>
<dbReference type="EMBL" id="AE017349">
    <property type="protein sequence ID" value="ALO60763.1"/>
    <property type="molecule type" value="Genomic_DNA"/>
</dbReference>
<protein>
    <submittedName>
        <fullName evidence="2">Uncharacterized protein</fullName>
    </submittedName>
</protein>
<keyword evidence="3" id="KW-1185">Reference proteome</keyword>
<reference evidence="2 3" key="1">
    <citation type="journal article" date="2005" name="Science">
        <title>The genome of the basidiomycetous yeast and human pathogen Cryptococcus neoformans.</title>
        <authorList>
            <person name="Loftus B.J."/>
            <person name="Fung E."/>
            <person name="Roncaglia P."/>
            <person name="Rowley D."/>
            <person name="Amedeo P."/>
            <person name="Bruno D."/>
            <person name="Vamathevan J."/>
            <person name="Miranda M."/>
            <person name="Anderson I.J."/>
            <person name="Fraser J.A."/>
            <person name="Allen J.E."/>
            <person name="Bosdet I.E."/>
            <person name="Brent M.R."/>
            <person name="Chiu R."/>
            <person name="Doering T.L."/>
            <person name="Donlin M.J."/>
            <person name="D'Souza C.A."/>
            <person name="Fox D.S."/>
            <person name="Grinberg V."/>
            <person name="Fu J."/>
            <person name="Fukushima M."/>
            <person name="Haas B.J."/>
            <person name="Huang J.C."/>
            <person name="Janbon G."/>
            <person name="Jones S.J."/>
            <person name="Koo H.L."/>
            <person name="Krzywinski M.I."/>
            <person name="Kwon-Chung J.K."/>
            <person name="Lengeler K.B."/>
            <person name="Maiti R."/>
            <person name="Marra M.A."/>
            <person name="Marra R.E."/>
            <person name="Mathewson C.A."/>
            <person name="Mitchell T.G."/>
            <person name="Pertea M."/>
            <person name="Riggs F.R."/>
            <person name="Salzberg S.L."/>
            <person name="Schein J.E."/>
            <person name="Shvartsbeyn A."/>
            <person name="Shin H."/>
            <person name="Shumway M."/>
            <person name="Specht C.A."/>
            <person name="Suh B.B."/>
            <person name="Tenney A."/>
            <person name="Utterback T.R."/>
            <person name="Wickes B.L."/>
            <person name="Wortman J.R."/>
            <person name="Wye N.H."/>
            <person name="Kronstad J.W."/>
            <person name="Lodge J.K."/>
            <person name="Heitman J."/>
            <person name="Davis R.W."/>
            <person name="Fraser C.M."/>
            <person name="Hyman R.W."/>
        </authorList>
    </citation>
    <scope>NUCLEOTIDE SEQUENCE [LARGE SCALE GENOMIC DNA]</scope>
    <source>
        <strain evidence="3">JEC21 / ATCC MYA-565</strain>
    </source>
</reference>
<name>A0A0S2LIN7_CRYD1</name>
<sequence>MVNTRSKSDADTAMSNAPSPITSSPIVDTFISQSPKAPNNDPFTSPLSLYPTPKSLSGSPAPNKSLTKPGPPASESAFRPMTGCATERENEATFGSPTKPEPQPKVKPRHKAKAQLNGKAQPPKAESPIKSTPRPKASQLKGKSQSKTSPQPKAVPQSKATHQCKTVSRNSRKCIISHVTKNDENAPTGNGYTLLDVVAASRIVNDARGSDSNLFGLLLLSVVSELQPSWISGKRTAL</sequence>
<feature type="compositionally biased region" description="Polar residues" evidence="1">
    <location>
        <begin position="13"/>
        <end position="47"/>
    </location>
</feature>
<dbReference type="InParanoid" id="A0A0S2LIN7"/>
<evidence type="ECO:0000313" key="3">
    <source>
        <dbReference type="Proteomes" id="UP000002149"/>
    </source>
</evidence>
<dbReference type="Proteomes" id="UP000002149">
    <property type="component" value="Chromosome 9"/>
</dbReference>
<feature type="compositionally biased region" description="Polar residues" evidence="1">
    <location>
        <begin position="54"/>
        <end position="66"/>
    </location>
</feature>
<feature type="compositionally biased region" description="Polar residues" evidence="1">
    <location>
        <begin position="141"/>
        <end position="151"/>
    </location>
</feature>
<dbReference type="RefSeq" id="XP_024514398.1">
    <property type="nucleotide sequence ID" value="XM_024658725.1"/>
</dbReference>
<proteinExistence type="predicted"/>
<gene>
    <name evidence="2" type="ordered locus">CNI00625</name>
</gene>